<evidence type="ECO:0000256" key="1">
    <source>
        <dbReference type="SAM" id="MobiDB-lite"/>
    </source>
</evidence>
<sequence>MKRIVLLTLSHLALVGAGYGLHWLSNEPPREAATESKQDGKVRPPVLAPLPPDMKQGDSPWSAADFRKAWRALGTLRISPGELKILRAELLKEWSVKDLRSALIAVTNDKAYTSEDLNAFSWMHSIDRSEELFDWIMAGDFGLAGRDVLRFWGFWGTAKNPELPLQLIGRVPPAFERTFFEQVFGKAGPTQIDMIAKLPDERLKTLAWKSLLEGAIESAWQKMGPDQTHELLAMEGIPKEARESALRKYADTLMSTASLGQSADNFRRLSAEDQQFLGPRLLAEAERRSFNSEMVSATLSMLMESGQWDLLSDKGPAVVDKVFDYDGADLQAMARWAQDIPARDEARDLYRHAVAGRFRKDLDGSRDWALSLPEGWHRNQALAQLAMTADSRKNAAVRDQALEGISDPAILEEMREWRQKDAAAK</sequence>
<gene>
    <name evidence="2" type="ORF">HHL09_15050</name>
</gene>
<keyword evidence="3" id="KW-1185">Reference proteome</keyword>
<dbReference type="Proteomes" id="UP000501812">
    <property type="component" value="Chromosome"/>
</dbReference>
<feature type="region of interest" description="Disordered" evidence="1">
    <location>
        <begin position="30"/>
        <end position="58"/>
    </location>
</feature>
<name>A0A858RJF5_9BACT</name>
<dbReference type="EMBL" id="CP051774">
    <property type="protein sequence ID" value="QJE97047.1"/>
    <property type="molecule type" value="Genomic_DNA"/>
</dbReference>
<feature type="compositionally biased region" description="Basic and acidic residues" evidence="1">
    <location>
        <begin position="30"/>
        <end position="42"/>
    </location>
</feature>
<accession>A0A858RJF5</accession>
<dbReference type="AlphaFoldDB" id="A0A858RJF5"/>
<reference evidence="2 3" key="1">
    <citation type="submission" date="2020-04" db="EMBL/GenBank/DDBJ databases">
        <title>Luteolibacter sp. G-1-1-1 isolated from soil.</title>
        <authorList>
            <person name="Dahal R.H."/>
        </authorList>
    </citation>
    <scope>NUCLEOTIDE SEQUENCE [LARGE SCALE GENOMIC DNA]</scope>
    <source>
        <strain evidence="2 3">G-1-1-1</strain>
    </source>
</reference>
<dbReference type="KEGG" id="luo:HHL09_15050"/>
<dbReference type="RefSeq" id="WP_169455447.1">
    <property type="nucleotide sequence ID" value="NZ_CP051774.1"/>
</dbReference>
<evidence type="ECO:0000313" key="2">
    <source>
        <dbReference type="EMBL" id="QJE97047.1"/>
    </source>
</evidence>
<organism evidence="2 3">
    <name type="scientific">Luteolibacter luteus</name>
    <dbReference type="NCBI Taxonomy" id="2728835"/>
    <lineage>
        <taxon>Bacteria</taxon>
        <taxon>Pseudomonadati</taxon>
        <taxon>Verrucomicrobiota</taxon>
        <taxon>Verrucomicrobiia</taxon>
        <taxon>Verrucomicrobiales</taxon>
        <taxon>Verrucomicrobiaceae</taxon>
        <taxon>Luteolibacter</taxon>
    </lineage>
</organism>
<protein>
    <submittedName>
        <fullName evidence="2">Uncharacterized protein</fullName>
    </submittedName>
</protein>
<evidence type="ECO:0000313" key="3">
    <source>
        <dbReference type="Proteomes" id="UP000501812"/>
    </source>
</evidence>
<proteinExistence type="predicted"/>